<feature type="compositionally biased region" description="Polar residues" evidence="9">
    <location>
        <begin position="181"/>
        <end position="190"/>
    </location>
</feature>
<feature type="compositionally biased region" description="Low complexity" evidence="9">
    <location>
        <begin position="109"/>
        <end position="123"/>
    </location>
</feature>
<keyword evidence="5" id="KW-0010">Activator</keyword>
<dbReference type="EMBL" id="CM001747">
    <property type="protein sequence ID" value="KJB52254.1"/>
    <property type="molecule type" value="Genomic_DNA"/>
</dbReference>
<dbReference type="PRINTS" id="PR00367">
    <property type="entry name" value="ETHRSPELEMNT"/>
</dbReference>
<dbReference type="eggNOG" id="ENOG502R7AV">
    <property type="taxonomic scope" value="Eukaryota"/>
</dbReference>
<dbReference type="KEGG" id="gra:105765286"/>
<evidence type="ECO:0000256" key="9">
    <source>
        <dbReference type="SAM" id="MobiDB-lite"/>
    </source>
</evidence>
<evidence type="ECO:0000256" key="2">
    <source>
        <dbReference type="ARBA" id="ARBA00022745"/>
    </source>
</evidence>
<comment type="similarity">
    <text evidence="8">Belongs to the AP2/ERF transcription factor family. ERF subfamily.</text>
</comment>
<keyword evidence="7" id="KW-0539">Nucleus</keyword>
<dbReference type="InterPro" id="IPR016177">
    <property type="entry name" value="DNA-bd_dom_sf"/>
</dbReference>
<dbReference type="GO" id="GO:0003700">
    <property type="term" value="F:DNA-binding transcription factor activity"/>
    <property type="evidence" value="ECO:0007669"/>
    <property type="project" value="InterPro"/>
</dbReference>
<dbReference type="Gramene" id="KJB52254">
    <property type="protein sequence ID" value="KJB52254"/>
    <property type="gene ID" value="B456_008G252300"/>
</dbReference>
<accession>A0A0D2T6R3</accession>
<dbReference type="OMA" id="TQHRSHT"/>
<dbReference type="PANTHER" id="PTHR31194">
    <property type="entry name" value="SHN SHINE , DNA BINDING / TRANSCRIPTION FACTOR"/>
    <property type="match status" value="1"/>
</dbReference>
<evidence type="ECO:0000313" key="11">
    <source>
        <dbReference type="EMBL" id="KJB52254.1"/>
    </source>
</evidence>
<comment type="subcellular location">
    <subcellularLocation>
        <location evidence="1">Nucleus</location>
    </subcellularLocation>
</comment>
<keyword evidence="4" id="KW-0238">DNA-binding</keyword>
<dbReference type="GO" id="GO:0009873">
    <property type="term" value="P:ethylene-activated signaling pathway"/>
    <property type="evidence" value="ECO:0007669"/>
    <property type="project" value="UniProtKB-KW"/>
</dbReference>
<dbReference type="Gene3D" id="3.30.730.10">
    <property type="entry name" value="AP2/ERF domain"/>
    <property type="match status" value="1"/>
</dbReference>
<dbReference type="InterPro" id="IPR036955">
    <property type="entry name" value="AP2/ERF_dom_sf"/>
</dbReference>
<dbReference type="FunFam" id="3.30.730.10:FF:000001">
    <property type="entry name" value="Ethylene-responsive transcription factor 2"/>
    <property type="match status" value="1"/>
</dbReference>
<dbReference type="SUPFAM" id="SSF54171">
    <property type="entry name" value="DNA-binding domain"/>
    <property type="match status" value="1"/>
</dbReference>
<feature type="region of interest" description="Disordered" evidence="9">
    <location>
        <begin position="181"/>
        <end position="220"/>
    </location>
</feature>
<evidence type="ECO:0000256" key="8">
    <source>
        <dbReference type="ARBA" id="ARBA00024343"/>
    </source>
</evidence>
<dbReference type="CDD" id="cd00018">
    <property type="entry name" value="AP2"/>
    <property type="match status" value="1"/>
</dbReference>
<feature type="region of interest" description="Disordered" evidence="9">
    <location>
        <begin position="90"/>
        <end position="129"/>
    </location>
</feature>
<name>A0A0D2T6R3_GOSRA</name>
<dbReference type="PANTHER" id="PTHR31194:SF140">
    <property type="entry name" value="ETHYLENE-RESPONSIVE TRANSCRIPTION FACTOR CRF2"/>
    <property type="match status" value="1"/>
</dbReference>
<evidence type="ECO:0000256" key="6">
    <source>
        <dbReference type="ARBA" id="ARBA00023163"/>
    </source>
</evidence>
<dbReference type="STRING" id="29730.A0A0D2T6R3"/>
<evidence type="ECO:0000256" key="3">
    <source>
        <dbReference type="ARBA" id="ARBA00023015"/>
    </source>
</evidence>
<evidence type="ECO:0000256" key="5">
    <source>
        <dbReference type="ARBA" id="ARBA00023159"/>
    </source>
</evidence>
<evidence type="ECO:0000313" key="12">
    <source>
        <dbReference type="Proteomes" id="UP000032304"/>
    </source>
</evidence>
<keyword evidence="12" id="KW-1185">Reference proteome</keyword>
<feature type="region of interest" description="Disordered" evidence="9">
    <location>
        <begin position="46"/>
        <end position="68"/>
    </location>
</feature>
<gene>
    <name evidence="11" type="ORF">B456_008G252300</name>
</gene>
<dbReference type="InterPro" id="IPR001471">
    <property type="entry name" value="AP2/ERF_dom"/>
</dbReference>
<dbReference type="OrthoDB" id="777519at2759"/>
<dbReference type="AlphaFoldDB" id="A0A0D2T6R3"/>
<keyword evidence="3" id="KW-0805">Transcription regulation</keyword>
<evidence type="ECO:0000256" key="7">
    <source>
        <dbReference type="ARBA" id="ARBA00023242"/>
    </source>
</evidence>
<protein>
    <recommendedName>
        <fullName evidence="10">AP2/ERF domain-containing protein</fullName>
    </recommendedName>
</protein>
<dbReference type="PROSITE" id="PS51032">
    <property type="entry name" value="AP2_ERF"/>
    <property type="match status" value="1"/>
</dbReference>
<dbReference type="SMART" id="SM00380">
    <property type="entry name" value="AP2"/>
    <property type="match status" value="1"/>
</dbReference>
<dbReference type="GO" id="GO:0005634">
    <property type="term" value="C:nucleus"/>
    <property type="evidence" value="ECO:0007669"/>
    <property type="project" value="UniProtKB-SubCell"/>
</dbReference>
<feature type="domain" description="AP2/ERF" evidence="10">
    <location>
        <begin position="127"/>
        <end position="184"/>
    </location>
</feature>
<dbReference type="GO" id="GO:0003677">
    <property type="term" value="F:DNA binding"/>
    <property type="evidence" value="ECO:0007669"/>
    <property type="project" value="UniProtKB-KW"/>
</dbReference>
<evidence type="ECO:0000256" key="1">
    <source>
        <dbReference type="ARBA" id="ARBA00004123"/>
    </source>
</evidence>
<dbReference type="InterPro" id="IPR050913">
    <property type="entry name" value="AP2/ERF_ERF"/>
</dbReference>
<evidence type="ECO:0000256" key="4">
    <source>
        <dbReference type="ARBA" id="ARBA00023125"/>
    </source>
</evidence>
<evidence type="ECO:0000259" key="10">
    <source>
        <dbReference type="PROSITE" id="PS51032"/>
    </source>
</evidence>
<proteinExistence type="inferred from homology"/>
<dbReference type="Proteomes" id="UP000032304">
    <property type="component" value="Chromosome 8"/>
</dbReference>
<dbReference type="Pfam" id="PF00847">
    <property type="entry name" value="AP2"/>
    <property type="match status" value="1"/>
</dbReference>
<reference evidence="11 12" key="1">
    <citation type="journal article" date="2012" name="Nature">
        <title>Repeated polyploidization of Gossypium genomes and the evolution of spinnable cotton fibres.</title>
        <authorList>
            <person name="Paterson A.H."/>
            <person name="Wendel J.F."/>
            <person name="Gundlach H."/>
            <person name="Guo H."/>
            <person name="Jenkins J."/>
            <person name="Jin D."/>
            <person name="Llewellyn D."/>
            <person name="Showmaker K.C."/>
            <person name="Shu S."/>
            <person name="Udall J."/>
            <person name="Yoo M.J."/>
            <person name="Byers R."/>
            <person name="Chen W."/>
            <person name="Doron-Faigenboim A."/>
            <person name="Duke M.V."/>
            <person name="Gong L."/>
            <person name="Grimwood J."/>
            <person name="Grover C."/>
            <person name="Grupp K."/>
            <person name="Hu G."/>
            <person name="Lee T.H."/>
            <person name="Li J."/>
            <person name="Lin L."/>
            <person name="Liu T."/>
            <person name="Marler B.S."/>
            <person name="Page J.T."/>
            <person name="Roberts A.W."/>
            <person name="Romanel E."/>
            <person name="Sanders W.S."/>
            <person name="Szadkowski E."/>
            <person name="Tan X."/>
            <person name="Tang H."/>
            <person name="Xu C."/>
            <person name="Wang J."/>
            <person name="Wang Z."/>
            <person name="Zhang D."/>
            <person name="Zhang L."/>
            <person name="Ashrafi H."/>
            <person name="Bedon F."/>
            <person name="Bowers J.E."/>
            <person name="Brubaker C.L."/>
            <person name="Chee P.W."/>
            <person name="Das S."/>
            <person name="Gingle A.R."/>
            <person name="Haigler C.H."/>
            <person name="Harker D."/>
            <person name="Hoffmann L.V."/>
            <person name="Hovav R."/>
            <person name="Jones D.C."/>
            <person name="Lemke C."/>
            <person name="Mansoor S."/>
            <person name="ur Rahman M."/>
            <person name="Rainville L.N."/>
            <person name="Rambani A."/>
            <person name="Reddy U.K."/>
            <person name="Rong J.K."/>
            <person name="Saranga Y."/>
            <person name="Scheffler B.E."/>
            <person name="Scheffler J.A."/>
            <person name="Stelly D.M."/>
            <person name="Triplett B.A."/>
            <person name="Van Deynze A."/>
            <person name="Vaslin M.F."/>
            <person name="Waghmare V.N."/>
            <person name="Walford S.A."/>
            <person name="Wright R.J."/>
            <person name="Zaki E.A."/>
            <person name="Zhang T."/>
            <person name="Dennis E.S."/>
            <person name="Mayer K.F."/>
            <person name="Peterson D.G."/>
            <person name="Rokhsar D.S."/>
            <person name="Wang X."/>
            <person name="Schmutz J."/>
        </authorList>
    </citation>
    <scope>NUCLEOTIDE SEQUENCE [LARGE SCALE GENOMIC DNA]</scope>
</reference>
<keyword evidence="6" id="KW-0804">Transcription</keyword>
<keyword evidence="2" id="KW-0936">Ethylene signaling pathway</keyword>
<sequence>MDTCPVPSIKYAEHRNETKLFSPLLNVRLENQPEMKPRIVRITVTDADATDSSSDEEHQQKRTRVSSRNRVKKFVKEITIESSCPTEKNIVERSKTTSSLSKASRKRPAAVAEAKGKAPAKAPAGKKFRGVRQRPWGKWAAEIRDPLRRVRLWLGTYDTAEEAAMVYDNAAIQLRGPDALTNFTTPQQKSIQEKTSQKPLSNSDYNSDEESHKTDPCSPTSVLRCHSLSVDEADSQSAKESREIGSEARDVVDDSCCLSGENLSGFSDYSSLFSGDMFCSVPDFFDDDTSLHESFLKDEFGDGFLSTCGDFEFGFGDFSSFQRVDDHFQDIGDLFGSDPLLAI</sequence>
<organism evidence="11 12">
    <name type="scientific">Gossypium raimondii</name>
    <name type="common">Peruvian cotton</name>
    <name type="synonym">Gossypium klotzschianum subsp. raimondii</name>
    <dbReference type="NCBI Taxonomy" id="29730"/>
    <lineage>
        <taxon>Eukaryota</taxon>
        <taxon>Viridiplantae</taxon>
        <taxon>Streptophyta</taxon>
        <taxon>Embryophyta</taxon>
        <taxon>Tracheophyta</taxon>
        <taxon>Spermatophyta</taxon>
        <taxon>Magnoliopsida</taxon>
        <taxon>eudicotyledons</taxon>
        <taxon>Gunneridae</taxon>
        <taxon>Pentapetalae</taxon>
        <taxon>rosids</taxon>
        <taxon>malvids</taxon>
        <taxon>Malvales</taxon>
        <taxon>Malvaceae</taxon>
        <taxon>Malvoideae</taxon>
        <taxon>Gossypium</taxon>
    </lineage>
</organism>